<dbReference type="Proteomes" id="UP000017148">
    <property type="component" value="Unassembled WGS sequence"/>
</dbReference>
<comment type="caution">
    <text evidence="3">The sequence shown here is derived from an EMBL/GenBank/DDBJ whole genome shotgun (WGS) entry which is preliminary data.</text>
</comment>
<feature type="coiled-coil region" evidence="1">
    <location>
        <begin position="150"/>
        <end position="177"/>
    </location>
</feature>
<accession>U7DAX8</accession>
<gene>
    <name evidence="3" type="ORF">CALK_1605a</name>
</gene>
<organism evidence="3 4">
    <name type="scientific">Chitinivibrio alkaliphilus ACht1</name>
    <dbReference type="NCBI Taxonomy" id="1313304"/>
    <lineage>
        <taxon>Bacteria</taxon>
        <taxon>Pseudomonadati</taxon>
        <taxon>Fibrobacterota</taxon>
        <taxon>Chitinivibrionia</taxon>
        <taxon>Chitinivibrionales</taxon>
        <taxon>Chitinivibrionaceae</taxon>
        <taxon>Chitinivibrio</taxon>
    </lineage>
</organism>
<dbReference type="AlphaFoldDB" id="U7DAX8"/>
<evidence type="ECO:0000313" key="4">
    <source>
        <dbReference type="Proteomes" id="UP000017148"/>
    </source>
</evidence>
<dbReference type="EMBL" id="ASJR01000012">
    <property type="protein sequence ID" value="ERP31560.1"/>
    <property type="molecule type" value="Genomic_DNA"/>
</dbReference>
<name>U7DAX8_9BACT</name>
<feature type="compositionally biased region" description="Low complexity" evidence="2">
    <location>
        <begin position="1"/>
        <end position="10"/>
    </location>
</feature>
<evidence type="ECO:0000256" key="2">
    <source>
        <dbReference type="SAM" id="MobiDB-lite"/>
    </source>
</evidence>
<feature type="compositionally biased region" description="Basic and acidic residues" evidence="2">
    <location>
        <begin position="29"/>
        <end position="51"/>
    </location>
</feature>
<reference evidence="3 4" key="1">
    <citation type="journal article" date="2013" name="Environ. Microbiol.">
        <title>Genome analysis of Chitinivibrio alkaliphilus gen. nov., sp. nov., a novel extremely haloalkaliphilic anaerobic chitinolytic bacterium from the candidate phylum Termite Group 3.</title>
        <authorList>
            <person name="Sorokin D.Y."/>
            <person name="Gumerov V.M."/>
            <person name="Rakitin A.L."/>
            <person name="Beletsky A.V."/>
            <person name="Damste J.S."/>
            <person name="Muyzer G."/>
            <person name="Mardanov A.V."/>
            <person name="Ravin N.V."/>
        </authorList>
    </citation>
    <scope>NUCLEOTIDE SEQUENCE [LARGE SCALE GENOMIC DNA]</scope>
    <source>
        <strain evidence="3 4">ACht1</strain>
    </source>
</reference>
<protein>
    <recommendedName>
        <fullName evidence="5">Tetratricopeptide repeat protein</fullName>
    </recommendedName>
</protein>
<sequence>MVENVIALSEEGAELEESGEIPSITQDHLNQDEKTSDLTEEDIRLQPERGLDLQALNEEILSNAKPKSSAEKNSASYEELQDLEGIISQLKQAYRKRKNTPAYQDSSFSQRLAADEGSKNIPDHVLTPTFADIYLQQGQPHLAMEIYKRLAERQTDNEEYIQKIQEIEHLLQEKNTNDEQD</sequence>
<evidence type="ECO:0008006" key="5">
    <source>
        <dbReference type="Google" id="ProtNLM"/>
    </source>
</evidence>
<dbReference type="RefSeq" id="WP_022637058.1">
    <property type="nucleotide sequence ID" value="NZ_ASJR01000012.1"/>
</dbReference>
<dbReference type="OrthoDB" id="9773829at2"/>
<keyword evidence="1" id="KW-0175">Coiled coil</keyword>
<dbReference type="STRING" id="1313304.CALK_1605a"/>
<feature type="region of interest" description="Disordered" evidence="2">
    <location>
        <begin position="1"/>
        <end position="77"/>
    </location>
</feature>
<evidence type="ECO:0000313" key="3">
    <source>
        <dbReference type="EMBL" id="ERP31560.1"/>
    </source>
</evidence>
<proteinExistence type="predicted"/>
<evidence type="ECO:0000256" key="1">
    <source>
        <dbReference type="SAM" id="Coils"/>
    </source>
</evidence>
<keyword evidence="4" id="KW-1185">Reference proteome</keyword>